<dbReference type="Proteomes" id="UP000887116">
    <property type="component" value="Unassembled WGS sequence"/>
</dbReference>
<gene>
    <name evidence="1" type="ORF">TNCT_282911</name>
</gene>
<keyword evidence="2" id="KW-1185">Reference proteome</keyword>
<evidence type="ECO:0000313" key="1">
    <source>
        <dbReference type="EMBL" id="GFR31515.1"/>
    </source>
</evidence>
<proteinExistence type="predicted"/>
<protein>
    <submittedName>
        <fullName evidence="1">Uncharacterized protein</fullName>
    </submittedName>
</protein>
<dbReference type="EMBL" id="BMAO01039451">
    <property type="protein sequence ID" value="GFR31515.1"/>
    <property type="molecule type" value="Genomic_DNA"/>
</dbReference>
<sequence>MGSIKGDPSTRKISGGSGLLVSALRDYLDKKVRFVLALRQKNVLNVSCYKSKSSGGLMTRVFLVFESHPTQKICISTLLSGSILFESPDLTSKIEFKFHAKLPTARILQPNPDWLFLSFWGSGKF</sequence>
<organism evidence="1 2">
    <name type="scientific">Trichonephila clavata</name>
    <name type="common">Joro spider</name>
    <name type="synonym">Nephila clavata</name>
    <dbReference type="NCBI Taxonomy" id="2740835"/>
    <lineage>
        <taxon>Eukaryota</taxon>
        <taxon>Metazoa</taxon>
        <taxon>Ecdysozoa</taxon>
        <taxon>Arthropoda</taxon>
        <taxon>Chelicerata</taxon>
        <taxon>Arachnida</taxon>
        <taxon>Araneae</taxon>
        <taxon>Araneomorphae</taxon>
        <taxon>Entelegynae</taxon>
        <taxon>Araneoidea</taxon>
        <taxon>Nephilidae</taxon>
        <taxon>Trichonephila</taxon>
    </lineage>
</organism>
<accession>A0A8X6JDP5</accession>
<comment type="caution">
    <text evidence="1">The sequence shown here is derived from an EMBL/GenBank/DDBJ whole genome shotgun (WGS) entry which is preliminary data.</text>
</comment>
<name>A0A8X6JDP5_TRICU</name>
<evidence type="ECO:0000313" key="2">
    <source>
        <dbReference type="Proteomes" id="UP000887116"/>
    </source>
</evidence>
<reference evidence="1" key="1">
    <citation type="submission" date="2020-07" db="EMBL/GenBank/DDBJ databases">
        <title>Multicomponent nature underlies the extraordinary mechanical properties of spider dragline silk.</title>
        <authorList>
            <person name="Kono N."/>
            <person name="Nakamura H."/>
            <person name="Mori M."/>
            <person name="Yoshida Y."/>
            <person name="Ohtoshi R."/>
            <person name="Malay A.D."/>
            <person name="Moran D.A.P."/>
            <person name="Tomita M."/>
            <person name="Numata K."/>
            <person name="Arakawa K."/>
        </authorList>
    </citation>
    <scope>NUCLEOTIDE SEQUENCE</scope>
</reference>
<dbReference type="AlphaFoldDB" id="A0A8X6JDP5"/>